<dbReference type="OrthoDB" id="1787224at2"/>
<dbReference type="RefSeq" id="WP_008412279.1">
    <property type="nucleotide sequence ID" value="NZ_CAOS01000012.1"/>
</dbReference>
<dbReference type="EMBL" id="CAOS01000012">
    <property type="protein sequence ID" value="CCO08712.1"/>
    <property type="molecule type" value="Genomic_DNA"/>
</dbReference>
<protein>
    <submittedName>
        <fullName evidence="1">Uncharacterized protein</fullName>
    </submittedName>
</protein>
<dbReference type="STRING" id="1121428.DESHY_50020"/>
<proteinExistence type="predicted"/>
<keyword evidence="2" id="KW-1185">Reference proteome</keyword>
<dbReference type="AlphaFoldDB" id="K8DZW7"/>
<organism evidence="1 2">
    <name type="scientific">Desulforamulus hydrothermalis Lam5 = DSM 18033</name>
    <dbReference type="NCBI Taxonomy" id="1121428"/>
    <lineage>
        <taxon>Bacteria</taxon>
        <taxon>Bacillati</taxon>
        <taxon>Bacillota</taxon>
        <taxon>Clostridia</taxon>
        <taxon>Eubacteriales</taxon>
        <taxon>Peptococcaceae</taxon>
        <taxon>Desulforamulus</taxon>
    </lineage>
</organism>
<name>K8DZW7_9FIRM</name>
<accession>K8DZW7</accession>
<reference evidence="1 2" key="1">
    <citation type="journal article" date="2013" name="Genome Announc.">
        <title>Genome Sequence of the Sulfate-Reducing Bacterium Desulfotomaculum hydrothermale Lam5(T).</title>
        <authorList>
            <person name="Amin O."/>
            <person name="Fardeau M.L."/>
            <person name="Valette O."/>
            <person name="Hirschler-Rea A."/>
            <person name="Barbe V."/>
            <person name="Medigue C."/>
            <person name="Vacherie B."/>
            <person name="Ollivier B."/>
            <person name="Bertin P.N."/>
            <person name="Dolla A."/>
        </authorList>
    </citation>
    <scope>NUCLEOTIDE SEQUENCE [LARGE SCALE GENOMIC DNA]</scope>
    <source>
        <strain evidence="2">Lam5 / DSM 18033</strain>
    </source>
</reference>
<sequence>MTRLKPGVRVRLWPKDTYPKYGIVREITSDYIVVQLTEKHPQDYCRYQVGELIKLPAQGLLVLSEQAFKDKYC</sequence>
<gene>
    <name evidence="1" type="ORF">DESHY_50020</name>
</gene>
<dbReference type="Proteomes" id="UP000009315">
    <property type="component" value="Unassembled WGS sequence"/>
</dbReference>
<evidence type="ECO:0000313" key="2">
    <source>
        <dbReference type="Proteomes" id="UP000009315"/>
    </source>
</evidence>
<comment type="caution">
    <text evidence="1">The sequence shown here is derived from an EMBL/GenBank/DDBJ whole genome shotgun (WGS) entry which is preliminary data.</text>
</comment>
<evidence type="ECO:0000313" key="1">
    <source>
        <dbReference type="EMBL" id="CCO08712.1"/>
    </source>
</evidence>